<reference evidence="4" key="2">
    <citation type="submission" date="2020-09" db="EMBL/GenBank/DDBJ databases">
        <authorList>
            <person name="Sun Q."/>
            <person name="Ohkuma M."/>
        </authorList>
    </citation>
    <scope>NUCLEOTIDE SEQUENCE</scope>
    <source>
        <strain evidence="4">JCM 15325</strain>
    </source>
</reference>
<sequence>MVTVKRYLENPLITPEEVKPYHDGFEVIGAFNAGVAQYEDEIMLLLRIAERPLSGDPLQVPSPYYNIQQKCVQVHFYDRRDPAFNFKDSRVIKRSDQPDSFCGLTSLSYFRLARSRDGHHFSIDDKPFIYPSNRYQTFGVEDSRITQIGDTYYIYFSAVSEVGIGVNMVSTKDFKTFQDHGLIFSPENKDVVIFPEKINGCYYALHRPSLKSVGTPDIWIAESDNLDYWGNHRHLLGVRKGRWDGGRIGSGAVPIKTQDGWLEIYHGMSADSRYCLGGLLLDLNDPSKILARSDKPILEPEAEYEKKGFFGEVVFTCGGIVQGQILKLYYGVSDRSMACAELDIDEILSELKNSVAKA</sequence>
<gene>
    <name evidence="4" type="ORF">GCM10007968_20730</name>
</gene>
<keyword evidence="1" id="KW-0328">Glycosyltransferase</keyword>
<dbReference type="GO" id="GO:0016757">
    <property type="term" value="F:glycosyltransferase activity"/>
    <property type="evidence" value="ECO:0007669"/>
    <property type="project" value="UniProtKB-KW"/>
</dbReference>
<dbReference type="AlphaFoldDB" id="A0A917S4A4"/>
<dbReference type="EMBL" id="BMOK01000008">
    <property type="protein sequence ID" value="GGL56603.1"/>
    <property type="molecule type" value="Genomic_DNA"/>
</dbReference>
<dbReference type="PANTHER" id="PTHR34106:SF5">
    <property type="entry name" value="GLYCOSIDASE"/>
    <property type="match status" value="1"/>
</dbReference>
<dbReference type="Pfam" id="PF04041">
    <property type="entry name" value="Glyco_hydro_130"/>
    <property type="match status" value="1"/>
</dbReference>
<dbReference type="CDD" id="cd18612">
    <property type="entry name" value="GH130_Lin0857-like"/>
    <property type="match status" value="1"/>
</dbReference>
<dbReference type="GO" id="GO:0016798">
    <property type="term" value="F:hydrolase activity, acting on glycosyl bonds"/>
    <property type="evidence" value="ECO:0007669"/>
    <property type="project" value="UniProtKB-KW"/>
</dbReference>
<dbReference type="InterPro" id="IPR023296">
    <property type="entry name" value="Glyco_hydro_beta-prop_sf"/>
</dbReference>
<keyword evidence="5" id="KW-1185">Reference proteome</keyword>
<dbReference type="Gene3D" id="2.115.10.20">
    <property type="entry name" value="Glycosyl hydrolase domain, family 43"/>
    <property type="match status" value="1"/>
</dbReference>
<evidence type="ECO:0000313" key="5">
    <source>
        <dbReference type="Proteomes" id="UP000654670"/>
    </source>
</evidence>
<dbReference type="RefSeq" id="WP_188803064.1">
    <property type="nucleotide sequence ID" value="NZ_BMOK01000008.1"/>
</dbReference>
<comment type="caution">
    <text evidence="4">The sequence shown here is derived from an EMBL/GenBank/DDBJ whole genome shotgun (WGS) entry which is preliminary data.</text>
</comment>
<accession>A0A917S4A4</accession>
<keyword evidence="4" id="KW-0326">Glycosidase</keyword>
<evidence type="ECO:0000256" key="2">
    <source>
        <dbReference type="ARBA" id="ARBA00022679"/>
    </source>
</evidence>
<keyword evidence="2" id="KW-0808">Transferase</keyword>
<reference evidence="4" key="1">
    <citation type="journal article" date="2014" name="Int. J. Syst. Evol. Microbiol.">
        <title>Complete genome sequence of Corynebacterium casei LMG S-19264T (=DSM 44701T), isolated from a smear-ripened cheese.</title>
        <authorList>
            <consortium name="US DOE Joint Genome Institute (JGI-PGF)"/>
            <person name="Walter F."/>
            <person name="Albersmeier A."/>
            <person name="Kalinowski J."/>
            <person name="Ruckert C."/>
        </authorList>
    </citation>
    <scope>NUCLEOTIDE SEQUENCE</scope>
    <source>
        <strain evidence="4">JCM 15325</strain>
    </source>
</reference>
<protein>
    <submittedName>
        <fullName evidence="4">Glycosidase</fullName>
    </submittedName>
</protein>
<organism evidence="4 5">
    <name type="scientific">Sporolactobacillus putidus</name>
    <dbReference type="NCBI Taxonomy" id="492735"/>
    <lineage>
        <taxon>Bacteria</taxon>
        <taxon>Bacillati</taxon>
        <taxon>Bacillota</taxon>
        <taxon>Bacilli</taxon>
        <taxon>Bacillales</taxon>
        <taxon>Sporolactobacillaceae</taxon>
        <taxon>Sporolactobacillus</taxon>
    </lineage>
</organism>
<evidence type="ECO:0000313" key="4">
    <source>
        <dbReference type="EMBL" id="GGL56603.1"/>
    </source>
</evidence>
<dbReference type="InterPro" id="IPR007184">
    <property type="entry name" value="Mannoside_phosphorylase"/>
</dbReference>
<dbReference type="Proteomes" id="UP000654670">
    <property type="component" value="Unassembled WGS sequence"/>
</dbReference>
<evidence type="ECO:0000256" key="3">
    <source>
        <dbReference type="ARBA" id="ARBA00024356"/>
    </source>
</evidence>
<dbReference type="PIRSF" id="PIRSF016202">
    <property type="entry name" value="PH1107"/>
    <property type="match status" value="1"/>
</dbReference>
<keyword evidence="4" id="KW-0378">Hydrolase</keyword>
<comment type="similarity">
    <text evidence="3">Belongs to the glycosyl hydrolase 130 family.</text>
</comment>
<dbReference type="SUPFAM" id="SSF75005">
    <property type="entry name" value="Arabinanase/levansucrase/invertase"/>
    <property type="match status" value="1"/>
</dbReference>
<name>A0A917S4A4_9BACL</name>
<evidence type="ECO:0000256" key="1">
    <source>
        <dbReference type="ARBA" id="ARBA00022676"/>
    </source>
</evidence>
<dbReference type="PANTHER" id="PTHR34106">
    <property type="entry name" value="GLYCOSIDASE"/>
    <property type="match status" value="1"/>
</dbReference>
<proteinExistence type="inferred from homology"/>